<dbReference type="OrthoDB" id="10254930at2759"/>
<feature type="compositionally biased region" description="Basic and acidic residues" evidence="4">
    <location>
        <begin position="142"/>
        <end position="155"/>
    </location>
</feature>
<dbReference type="PROSITE" id="PS00028">
    <property type="entry name" value="ZINC_FINGER_C2H2_1"/>
    <property type="match status" value="1"/>
</dbReference>
<keyword evidence="3" id="KW-0175">Coiled coil</keyword>
<dbReference type="GO" id="GO:0036435">
    <property type="term" value="F:K48-linked polyubiquitin modification-dependent protein binding"/>
    <property type="evidence" value="ECO:0007669"/>
    <property type="project" value="TreeGrafter"/>
</dbReference>
<dbReference type="EMBL" id="QEAP01000068">
    <property type="protein sequence ID" value="TPX75775.1"/>
    <property type="molecule type" value="Genomic_DNA"/>
</dbReference>
<dbReference type="InterPro" id="IPR013087">
    <property type="entry name" value="Znf_C2H2_type"/>
</dbReference>
<evidence type="ECO:0000256" key="2">
    <source>
        <dbReference type="ARBA" id="ARBA00022490"/>
    </source>
</evidence>
<evidence type="ECO:0000256" key="4">
    <source>
        <dbReference type="SAM" id="MobiDB-lite"/>
    </source>
</evidence>
<evidence type="ECO:0000259" key="6">
    <source>
        <dbReference type="PROSITE" id="PS50033"/>
    </source>
</evidence>
<feature type="region of interest" description="Disordered" evidence="4">
    <location>
        <begin position="26"/>
        <end position="86"/>
    </location>
</feature>
<dbReference type="Pfam" id="PF22562">
    <property type="entry name" value="UBA_7"/>
    <property type="match status" value="1"/>
</dbReference>
<dbReference type="GO" id="GO:0032435">
    <property type="term" value="P:negative regulation of proteasomal ubiquitin-dependent protein catabolic process"/>
    <property type="evidence" value="ECO:0007669"/>
    <property type="project" value="TreeGrafter"/>
</dbReference>
<dbReference type="PANTHER" id="PTHR46340:SF1">
    <property type="entry name" value="UBX DOMAIN-CONTAINING PROTEIN 1"/>
    <property type="match status" value="1"/>
</dbReference>
<feature type="domain" description="UBX" evidence="6">
    <location>
        <begin position="245"/>
        <end position="321"/>
    </location>
</feature>
<dbReference type="AlphaFoldDB" id="A0A507FJG6"/>
<feature type="domain" description="UBA" evidence="5">
    <location>
        <begin position="1"/>
        <end position="41"/>
    </location>
</feature>
<dbReference type="SUPFAM" id="SSF46934">
    <property type="entry name" value="UBA-like"/>
    <property type="match status" value="1"/>
</dbReference>
<evidence type="ECO:0000313" key="9">
    <source>
        <dbReference type="Proteomes" id="UP000320333"/>
    </source>
</evidence>
<dbReference type="InterPro" id="IPR015940">
    <property type="entry name" value="UBA"/>
</dbReference>
<proteinExistence type="predicted"/>
<evidence type="ECO:0000256" key="1">
    <source>
        <dbReference type="ARBA" id="ARBA00004496"/>
    </source>
</evidence>
<name>A0A507FJG6_9FUNG</name>
<dbReference type="PROSITE" id="PS50030">
    <property type="entry name" value="UBA"/>
    <property type="match status" value="1"/>
</dbReference>
<dbReference type="InterPro" id="IPR029071">
    <property type="entry name" value="Ubiquitin-like_domsf"/>
</dbReference>
<evidence type="ECO:0000256" key="3">
    <source>
        <dbReference type="ARBA" id="ARBA00023054"/>
    </source>
</evidence>
<evidence type="ECO:0000259" key="7">
    <source>
        <dbReference type="PROSITE" id="PS50053"/>
    </source>
</evidence>
<dbReference type="SMART" id="SM00166">
    <property type="entry name" value="UBX"/>
    <property type="match status" value="1"/>
</dbReference>
<gene>
    <name evidence="8" type="ORF">CcCBS67573_g02944</name>
</gene>
<dbReference type="GO" id="GO:1903094">
    <property type="term" value="P:negative regulation of protein K48-linked deubiquitination"/>
    <property type="evidence" value="ECO:0007669"/>
    <property type="project" value="TreeGrafter"/>
</dbReference>
<accession>A0A507FJG6</accession>
<dbReference type="InterPro" id="IPR009060">
    <property type="entry name" value="UBA-like_sf"/>
</dbReference>
<feature type="region of interest" description="Disordered" evidence="4">
    <location>
        <begin position="142"/>
        <end position="169"/>
    </location>
</feature>
<feature type="compositionally biased region" description="Basic and acidic residues" evidence="4">
    <location>
        <begin position="206"/>
        <end position="221"/>
    </location>
</feature>
<comment type="caution">
    <text evidence="8">The sequence shown here is derived from an EMBL/GenBank/DDBJ whole genome shotgun (WGS) entry which is preliminary data.</text>
</comment>
<protein>
    <recommendedName>
        <fullName evidence="10">UBX domain-containing protein</fullName>
    </recommendedName>
</protein>
<dbReference type="GO" id="GO:0005634">
    <property type="term" value="C:nucleus"/>
    <property type="evidence" value="ECO:0007669"/>
    <property type="project" value="TreeGrafter"/>
</dbReference>
<comment type="subcellular location">
    <subcellularLocation>
        <location evidence="1">Cytoplasm</location>
    </subcellularLocation>
</comment>
<sequence>MAPSDRATLLDMGFSEARVNAAMKATGGSGLQPAMDWLFAHADDPEPMDTEATGEADSAAPAGQSSQSQNDDAITEEEATAQSLKCDDCGRLLRDAAAAEFHAVKSGHQNFSESTQAIKPLTEEEKKAKLEELRQKLALRKEEKRAQEIADSKVKEKVRRTTGKEMTDIKEKMAELEMKKLAEAKKREKEQDRIAKQKIKDQIELDKRDRAARAEKEKLERQGLQPAAAPVQAPVAAAASAAGPKEYNEARIQLRLAAGGAITQVFKSSDTLSVVYEHVASQTGNAVGSFKLVQTFPRKVLDDQSKTLQELGLVPSAALIVQ</sequence>
<evidence type="ECO:0000313" key="8">
    <source>
        <dbReference type="EMBL" id="TPX75775.1"/>
    </source>
</evidence>
<dbReference type="Pfam" id="PF00789">
    <property type="entry name" value="UBX"/>
    <property type="match status" value="1"/>
</dbReference>
<feature type="compositionally biased region" description="Acidic residues" evidence="4">
    <location>
        <begin position="45"/>
        <end position="54"/>
    </location>
</feature>
<dbReference type="STRING" id="246404.A0A507FJG6"/>
<evidence type="ECO:0000259" key="5">
    <source>
        <dbReference type="PROSITE" id="PS50030"/>
    </source>
</evidence>
<feature type="domain" description="Ubiquitin-like" evidence="7">
    <location>
        <begin position="250"/>
        <end position="322"/>
    </location>
</feature>
<dbReference type="Gene3D" id="3.10.20.90">
    <property type="entry name" value="Phosphatidylinositol 3-kinase Catalytic Subunit, Chain A, domain 1"/>
    <property type="match status" value="1"/>
</dbReference>
<dbReference type="GO" id="GO:0031397">
    <property type="term" value="P:negative regulation of protein ubiquitination"/>
    <property type="evidence" value="ECO:0007669"/>
    <property type="project" value="TreeGrafter"/>
</dbReference>
<dbReference type="Proteomes" id="UP000320333">
    <property type="component" value="Unassembled WGS sequence"/>
</dbReference>
<keyword evidence="9" id="KW-1185">Reference proteome</keyword>
<organism evidence="8 9">
    <name type="scientific">Chytriomyces confervae</name>
    <dbReference type="NCBI Taxonomy" id="246404"/>
    <lineage>
        <taxon>Eukaryota</taxon>
        <taxon>Fungi</taxon>
        <taxon>Fungi incertae sedis</taxon>
        <taxon>Chytridiomycota</taxon>
        <taxon>Chytridiomycota incertae sedis</taxon>
        <taxon>Chytridiomycetes</taxon>
        <taxon>Chytridiales</taxon>
        <taxon>Chytriomycetaceae</taxon>
        <taxon>Chytriomyces</taxon>
    </lineage>
</organism>
<reference evidence="8 9" key="1">
    <citation type="journal article" date="2019" name="Sci. Rep.">
        <title>Comparative genomics of chytrid fungi reveal insights into the obligate biotrophic and pathogenic lifestyle of Synchytrium endobioticum.</title>
        <authorList>
            <person name="van de Vossenberg B.T.L.H."/>
            <person name="Warris S."/>
            <person name="Nguyen H.D.T."/>
            <person name="van Gent-Pelzer M.P.E."/>
            <person name="Joly D.L."/>
            <person name="van de Geest H.C."/>
            <person name="Bonants P.J.M."/>
            <person name="Smith D.S."/>
            <person name="Levesque C.A."/>
            <person name="van der Lee T.A.J."/>
        </authorList>
    </citation>
    <scope>NUCLEOTIDE SEQUENCE [LARGE SCALE GENOMIC DNA]</scope>
    <source>
        <strain evidence="8 9">CBS 675.73</strain>
    </source>
</reference>
<feature type="region of interest" description="Disordered" evidence="4">
    <location>
        <begin position="206"/>
        <end position="227"/>
    </location>
</feature>
<dbReference type="Gene3D" id="1.10.8.10">
    <property type="entry name" value="DNA helicase RuvA subunit, C-terminal domain"/>
    <property type="match status" value="1"/>
</dbReference>
<dbReference type="InterPro" id="IPR000626">
    <property type="entry name" value="Ubiquitin-like_dom"/>
</dbReference>
<feature type="compositionally biased region" description="Low complexity" evidence="4">
    <location>
        <begin position="56"/>
        <end position="69"/>
    </location>
</feature>
<dbReference type="InterPro" id="IPR001012">
    <property type="entry name" value="UBX_dom"/>
</dbReference>
<dbReference type="PROSITE" id="PS50033">
    <property type="entry name" value="UBX"/>
    <property type="match status" value="1"/>
</dbReference>
<dbReference type="PROSITE" id="PS50053">
    <property type="entry name" value="UBIQUITIN_2"/>
    <property type="match status" value="1"/>
</dbReference>
<keyword evidence="2" id="KW-0963">Cytoplasm</keyword>
<evidence type="ECO:0008006" key="10">
    <source>
        <dbReference type="Google" id="ProtNLM"/>
    </source>
</evidence>
<dbReference type="SUPFAM" id="SSF54236">
    <property type="entry name" value="Ubiquitin-like"/>
    <property type="match status" value="1"/>
</dbReference>
<dbReference type="GO" id="GO:0005737">
    <property type="term" value="C:cytoplasm"/>
    <property type="evidence" value="ECO:0007669"/>
    <property type="project" value="UniProtKB-SubCell"/>
</dbReference>
<dbReference type="PANTHER" id="PTHR46340">
    <property type="entry name" value="UBX DOMAIN-CONTAINING PROTEIN 1"/>
    <property type="match status" value="1"/>
</dbReference>